<dbReference type="InterPro" id="IPR020834">
    <property type="entry name" value="LipOase_CS"/>
</dbReference>
<evidence type="ECO:0000256" key="8">
    <source>
        <dbReference type="ARBA" id="ARBA00022964"/>
    </source>
</evidence>
<accession>Q4FCM5</accession>
<dbReference type="Pfam" id="PF00305">
    <property type="entry name" value="Lipoxygenase"/>
    <property type="match status" value="1"/>
</dbReference>
<dbReference type="EC" id="1.13.11.-" evidence="15"/>
<evidence type="ECO:0000259" key="18">
    <source>
        <dbReference type="PROSITE" id="PS51393"/>
    </source>
</evidence>
<evidence type="ECO:0000256" key="15">
    <source>
        <dbReference type="RuleBase" id="RU003975"/>
    </source>
</evidence>
<dbReference type="InterPro" id="IPR036226">
    <property type="entry name" value="LipOase_C_sf"/>
</dbReference>
<dbReference type="PROSITE" id="PS00081">
    <property type="entry name" value="LIPOXYGENASE_2"/>
    <property type="match status" value="1"/>
</dbReference>
<feature type="compositionally biased region" description="Basic residues" evidence="16">
    <location>
        <begin position="231"/>
        <end position="241"/>
    </location>
</feature>
<comment type="pathway">
    <text evidence="15">Lipid metabolism; oxylipin biosynthesis.</text>
</comment>
<comment type="subunit">
    <text evidence="3">Monomer.</text>
</comment>
<dbReference type="GO" id="GO:0006633">
    <property type="term" value="P:fatty acid biosynthetic process"/>
    <property type="evidence" value="ECO:0007669"/>
    <property type="project" value="UniProtKB-KW"/>
</dbReference>
<dbReference type="InterPro" id="IPR036392">
    <property type="entry name" value="PLAT/LH2_dom_sf"/>
</dbReference>
<keyword evidence="4 15" id="KW-0444">Lipid biosynthesis</keyword>
<evidence type="ECO:0000256" key="4">
    <source>
        <dbReference type="ARBA" id="ARBA00022516"/>
    </source>
</evidence>
<evidence type="ECO:0000259" key="17">
    <source>
        <dbReference type="PROSITE" id="PS50095"/>
    </source>
</evidence>
<keyword evidence="8 14" id="KW-0223">Dioxygenase</keyword>
<comment type="cofactor">
    <cofactor evidence="1 14">
        <name>Fe cation</name>
        <dbReference type="ChEBI" id="CHEBI:24875"/>
    </cofactor>
</comment>
<name>Q4FCM5_9GENT</name>
<comment type="function">
    <text evidence="15">Plant lipoxygenase may be involved in a number of diverse aspects of plant physiology including growth and development, pest resistance, and senescence or responses to wounding.</text>
</comment>
<dbReference type="Gene3D" id="2.60.60.20">
    <property type="entry name" value="PLAT/LH2 domain"/>
    <property type="match status" value="1"/>
</dbReference>
<evidence type="ECO:0000313" key="19">
    <source>
        <dbReference type="EMBL" id="AAZ04411.1"/>
    </source>
</evidence>
<dbReference type="FunFam" id="1.20.245.10:FF:000002">
    <property type="entry name" value="Lipoxygenase"/>
    <property type="match status" value="1"/>
</dbReference>
<keyword evidence="7" id="KW-0276">Fatty acid metabolism</keyword>
<dbReference type="InterPro" id="IPR027433">
    <property type="entry name" value="Lipoxygenase_dom_3"/>
</dbReference>
<evidence type="ECO:0000256" key="10">
    <source>
        <dbReference type="ARBA" id="ARBA00023004"/>
    </source>
</evidence>
<keyword evidence="5 14" id="KW-0479">Metal-binding</keyword>
<evidence type="ECO:0000256" key="1">
    <source>
        <dbReference type="ARBA" id="ARBA00001962"/>
    </source>
</evidence>
<evidence type="ECO:0000256" key="9">
    <source>
        <dbReference type="ARBA" id="ARBA00023002"/>
    </source>
</evidence>
<dbReference type="CDD" id="cd01751">
    <property type="entry name" value="PLAT_LH2"/>
    <property type="match status" value="1"/>
</dbReference>
<evidence type="ECO:0000256" key="6">
    <source>
        <dbReference type="ARBA" id="ARBA00022767"/>
    </source>
</evidence>
<dbReference type="InterPro" id="IPR000907">
    <property type="entry name" value="LipOase"/>
</dbReference>
<dbReference type="InterPro" id="IPR001246">
    <property type="entry name" value="LipOase_plant"/>
</dbReference>
<sequence length="863" mass="98220">MLKQILESVAGGRQDGKKIKGRVVLMKKNVLDFNDFHANILDGVHELFGQKVSLQLVTAVHGDGHHPDKGLEGRLGNPAYLEDWVRTGTILDAGESAFDVEFDWDEELGVPGAFIVKNFHHSEFYLKTLTIEHVPGHGRVHFICNSWVYPTDKYKKDRVFFVNQTYLPSETPTALRKYREEELVELRGDGNGELKEWDRVYDYALYNDLGVPDLGSHFARPVLGGSTKFPYPRRGRTGRRPTRSDPNTESRLPLVTSLNIYVPRDERFGHLKLSDFLGYALKSVVQVLLPEFQALHDSTPNEFDTMEDFLKLYEKGIQLPGGDLVKDFTDNLPLELIREIFRSDGEGFLKFPTPAIIKEDKSAWRTDEEFAREMLAGVDPIIISRLQEFPPKSKLDPKLYGNQTSTITIDQVENKPDGLTIDEAIKTNRLYVLDHHDMLMPYVRRINTTSTKIYASRTLLFLQKDGTLKPLAIELSLPHPNGDALGVVSKVYLPAHEGVEGSLWQLAKASVAVNDSGVHQLISHWLRTHAVIEPFIIATNRQLSVLHPIYKLLQPHFRDTMNINALARQVLINGGGILESTVFPSKYAMEMSAVVYKDWVFPEQALPADLLKRGLAVKDPKSPHGLRLLIKDYPYAVDGLEIWSAIETWVEDYCKYYYKSDEMVQQDSELQAWWKELREEGHGDKKDEPWWPKMHSREELIDSCTIIIWIASALHAAVNFGQYPYAGYLPNRPTISRRFMPEPGTPEYDELKTNPDRVFLRTITAQLQTLLGVSLIEILSRHASDEVYLGQRDTPEWTKDSEPLKAFEKFGKNLAEIEARIVQMNNDSEWKNRLGPAQFPYTLLYPTSEPGLTAKGIPNSVSI</sequence>
<dbReference type="GO" id="GO:0046872">
    <property type="term" value="F:metal ion binding"/>
    <property type="evidence" value="ECO:0007669"/>
    <property type="project" value="UniProtKB-UniRule"/>
</dbReference>
<comment type="similarity">
    <text evidence="2 14">Belongs to the lipoxygenase family.</text>
</comment>
<dbReference type="FunFam" id="4.10.375.10:FF:000001">
    <property type="entry name" value="Lipoxygenase"/>
    <property type="match status" value="1"/>
</dbReference>
<evidence type="ECO:0000256" key="2">
    <source>
        <dbReference type="ARBA" id="ARBA00009419"/>
    </source>
</evidence>
<dbReference type="EMBL" id="DQ094169">
    <property type="protein sequence ID" value="AAZ04411.1"/>
    <property type="molecule type" value="mRNA"/>
</dbReference>
<evidence type="ECO:0000256" key="14">
    <source>
        <dbReference type="RuleBase" id="RU003974"/>
    </source>
</evidence>
<feature type="region of interest" description="Disordered" evidence="16">
    <location>
        <begin position="229"/>
        <end position="250"/>
    </location>
</feature>
<evidence type="ECO:0000256" key="16">
    <source>
        <dbReference type="SAM" id="MobiDB-lite"/>
    </source>
</evidence>
<feature type="domain" description="Lipoxygenase" evidence="18">
    <location>
        <begin position="165"/>
        <end position="863"/>
    </location>
</feature>
<dbReference type="Gene3D" id="4.10.372.10">
    <property type="entry name" value="Lipoxygenase-1, Domain 3"/>
    <property type="match status" value="1"/>
</dbReference>
<dbReference type="PROSITE" id="PS51393">
    <property type="entry name" value="LIPOXYGENASE_3"/>
    <property type="match status" value="1"/>
</dbReference>
<reference evidence="19" key="1">
    <citation type="journal article" date="2012" name="Int. J. Mol. Sci.">
        <title>A Chitosan Induced 9-Lipoxygenase in Adelostemma gracillimum Seedlings.</title>
        <authorList>
            <person name="Li J."/>
            <person name="Zhao P.J."/>
            <person name="Ma C.L."/>
            <person name="Zeng Y."/>
        </authorList>
    </citation>
    <scope>NUCLEOTIDE SEQUENCE</scope>
</reference>
<comment type="caution">
    <text evidence="13">Lacks conserved residue(s) required for the propagation of feature annotation.</text>
</comment>
<keyword evidence="11" id="KW-0443">Lipid metabolism</keyword>
<evidence type="ECO:0000256" key="11">
    <source>
        <dbReference type="ARBA" id="ARBA00023098"/>
    </source>
</evidence>
<dbReference type="PROSITE" id="PS00711">
    <property type="entry name" value="LIPOXYGENASE_1"/>
    <property type="match status" value="1"/>
</dbReference>
<dbReference type="FunFam" id="3.10.450.60:FF:000002">
    <property type="entry name" value="Lipoxygenase"/>
    <property type="match status" value="1"/>
</dbReference>
<evidence type="ECO:0000256" key="7">
    <source>
        <dbReference type="ARBA" id="ARBA00022832"/>
    </source>
</evidence>
<keyword evidence="10 14" id="KW-0408">Iron</keyword>
<evidence type="ECO:0000256" key="12">
    <source>
        <dbReference type="ARBA" id="ARBA00023160"/>
    </source>
</evidence>
<dbReference type="PRINTS" id="PR00468">
    <property type="entry name" value="PLTLPOXGNASE"/>
</dbReference>
<dbReference type="Gene3D" id="1.20.245.10">
    <property type="entry name" value="Lipoxygenase-1, Domain 5"/>
    <property type="match status" value="1"/>
</dbReference>
<dbReference type="GO" id="GO:0016165">
    <property type="term" value="F:linoleate 13S-lipoxygenase activity"/>
    <property type="evidence" value="ECO:0007669"/>
    <property type="project" value="UniProtKB-ARBA"/>
</dbReference>
<dbReference type="SUPFAM" id="SSF48484">
    <property type="entry name" value="Lipoxigenase"/>
    <property type="match status" value="1"/>
</dbReference>
<dbReference type="InterPro" id="IPR013819">
    <property type="entry name" value="LipOase_C"/>
</dbReference>
<dbReference type="Pfam" id="PF01477">
    <property type="entry name" value="PLAT"/>
    <property type="match status" value="1"/>
</dbReference>
<keyword evidence="12 15" id="KW-0275">Fatty acid biosynthesis</keyword>
<protein>
    <recommendedName>
        <fullName evidence="15">Lipoxygenase</fullName>
        <ecNumber evidence="15">1.13.11.-</ecNumber>
    </recommendedName>
</protein>
<dbReference type="Gene3D" id="4.10.375.10">
    <property type="entry name" value="Lipoxygenase-1, Domain 2"/>
    <property type="match status" value="1"/>
</dbReference>
<dbReference type="SUPFAM" id="SSF49723">
    <property type="entry name" value="Lipase/lipooxygenase domain (PLAT/LH2 domain)"/>
    <property type="match status" value="1"/>
</dbReference>
<dbReference type="GO" id="GO:0034440">
    <property type="term" value="P:lipid oxidation"/>
    <property type="evidence" value="ECO:0007669"/>
    <property type="project" value="InterPro"/>
</dbReference>
<dbReference type="InterPro" id="IPR001024">
    <property type="entry name" value="PLAT/LH2_dom"/>
</dbReference>
<evidence type="ECO:0000256" key="5">
    <source>
        <dbReference type="ARBA" id="ARBA00022723"/>
    </source>
</evidence>
<dbReference type="InterPro" id="IPR020833">
    <property type="entry name" value="LipOase_Fe_BS"/>
</dbReference>
<dbReference type="BRENDA" id="1.13.11.58">
    <property type="organism ID" value="13377"/>
</dbReference>
<dbReference type="AlphaFoldDB" id="Q4FCM5"/>
<evidence type="ECO:0000256" key="13">
    <source>
        <dbReference type="PROSITE-ProRule" id="PRU00152"/>
    </source>
</evidence>
<gene>
    <name evidence="19" type="primary">Lox</name>
</gene>
<proteinExistence type="evidence at transcript level"/>
<dbReference type="PANTHER" id="PTHR11771">
    <property type="entry name" value="LIPOXYGENASE"/>
    <property type="match status" value="1"/>
</dbReference>
<dbReference type="InterPro" id="IPR042057">
    <property type="entry name" value="Lipoxy_PLAT/LH2"/>
</dbReference>
<evidence type="ECO:0000256" key="3">
    <source>
        <dbReference type="ARBA" id="ARBA00011245"/>
    </source>
</evidence>
<dbReference type="GO" id="GO:0031408">
    <property type="term" value="P:oxylipin biosynthetic process"/>
    <property type="evidence" value="ECO:0007669"/>
    <property type="project" value="UniProtKB-UniRule"/>
</dbReference>
<organism evidence="19">
    <name type="scientific">Cynanchum gracillimum</name>
    <dbReference type="NCBI Taxonomy" id="335289"/>
    <lineage>
        <taxon>Eukaryota</taxon>
        <taxon>Viridiplantae</taxon>
        <taxon>Streptophyta</taxon>
        <taxon>Embryophyta</taxon>
        <taxon>Tracheophyta</taxon>
        <taxon>Spermatophyta</taxon>
        <taxon>Magnoliopsida</taxon>
        <taxon>eudicotyledons</taxon>
        <taxon>Gunneridae</taxon>
        <taxon>Pentapetalae</taxon>
        <taxon>asterids</taxon>
        <taxon>lamiids</taxon>
        <taxon>Gentianales</taxon>
        <taxon>Apocynaceae</taxon>
        <taxon>Asclepiadoideae</taxon>
        <taxon>Asclepiadeae</taxon>
        <taxon>Cynanchinae</taxon>
        <taxon>Cynanchum</taxon>
    </lineage>
</organism>
<keyword evidence="6 15" id="KW-0925">Oxylipin biosynthesis</keyword>
<dbReference type="SMART" id="SM00308">
    <property type="entry name" value="LH2"/>
    <property type="match status" value="1"/>
</dbReference>
<keyword evidence="9 14" id="KW-0560">Oxidoreductase</keyword>
<dbReference type="FunFam" id="4.10.372.10:FF:000001">
    <property type="entry name" value="Lipoxygenase"/>
    <property type="match status" value="1"/>
</dbReference>
<dbReference type="PRINTS" id="PR00087">
    <property type="entry name" value="LIPOXYGENASE"/>
</dbReference>
<dbReference type="Gene3D" id="3.10.450.60">
    <property type="match status" value="1"/>
</dbReference>
<feature type="domain" description="PLAT" evidence="17">
    <location>
        <begin position="34"/>
        <end position="162"/>
    </location>
</feature>
<dbReference type="PROSITE" id="PS50095">
    <property type="entry name" value="PLAT"/>
    <property type="match status" value="1"/>
</dbReference>
<dbReference type="UniPathway" id="UPA00382"/>